<evidence type="ECO:0000256" key="6">
    <source>
        <dbReference type="ARBA" id="ARBA00023316"/>
    </source>
</evidence>
<reference evidence="8 9" key="1">
    <citation type="submission" date="2018-06" db="EMBL/GenBank/DDBJ databases">
        <authorList>
            <consortium name="Pathogen Informatics"/>
            <person name="Doyle S."/>
        </authorList>
    </citation>
    <scope>NUCLEOTIDE SEQUENCE [LARGE SCALE GENOMIC DNA]</scope>
    <source>
        <strain evidence="8 9">NCTC12229</strain>
    </source>
</reference>
<keyword evidence="6 7" id="KW-0961">Cell wall biogenesis/degradation</keyword>
<evidence type="ECO:0000256" key="1">
    <source>
        <dbReference type="ARBA" id="ARBA00022475"/>
    </source>
</evidence>
<evidence type="ECO:0000313" key="8">
    <source>
        <dbReference type="EMBL" id="SUA35743.1"/>
    </source>
</evidence>
<keyword evidence="5 7" id="KW-0456">Lyase</keyword>
<dbReference type="Proteomes" id="UP000254055">
    <property type="component" value="Unassembled WGS sequence"/>
</dbReference>
<dbReference type="AlphaFoldDB" id="A0A378WH23"/>
<dbReference type="Gene3D" id="3.30.160.60">
    <property type="entry name" value="Classic Zinc Finger"/>
    <property type="match status" value="1"/>
</dbReference>
<dbReference type="RefSeq" id="WP_115133159.1">
    <property type="nucleotide sequence ID" value="NZ_UGRS01000001.1"/>
</dbReference>
<dbReference type="HAMAP" id="MF_02065">
    <property type="entry name" value="MltG"/>
    <property type="match status" value="1"/>
</dbReference>
<dbReference type="InterPro" id="IPR003770">
    <property type="entry name" value="MLTG-like"/>
</dbReference>
<organism evidence="8 9">
    <name type="scientific">Neisseria zoodegmatis</name>
    <dbReference type="NCBI Taxonomy" id="326523"/>
    <lineage>
        <taxon>Bacteria</taxon>
        <taxon>Pseudomonadati</taxon>
        <taxon>Pseudomonadota</taxon>
        <taxon>Betaproteobacteria</taxon>
        <taxon>Neisseriales</taxon>
        <taxon>Neisseriaceae</taxon>
        <taxon>Neisseria</taxon>
    </lineage>
</organism>
<dbReference type="Gene3D" id="3.30.1490.480">
    <property type="entry name" value="Endolytic murein transglycosylase"/>
    <property type="match status" value="1"/>
</dbReference>
<evidence type="ECO:0000313" key="9">
    <source>
        <dbReference type="Proteomes" id="UP000254055"/>
    </source>
</evidence>
<keyword evidence="3 7" id="KW-1133">Transmembrane helix</keyword>
<evidence type="ECO:0000256" key="5">
    <source>
        <dbReference type="ARBA" id="ARBA00023239"/>
    </source>
</evidence>
<comment type="similarity">
    <text evidence="7">Belongs to the transglycosylase MltG family.</text>
</comment>
<evidence type="ECO:0000256" key="3">
    <source>
        <dbReference type="ARBA" id="ARBA00022989"/>
    </source>
</evidence>
<comment type="function">
    <text evidence="7">Functions as a peptidoglycan terminase that cleaves nascent peptidoglycan strands endolytically to terminate their elongation.</text>
</comment>
<evidence type="ECO:0000256" key="7">
    <source>
        <dbReference type="HAMAP-Rule" id="MF_02065"/>
    </source>
</evidence>
<dbReference type="GO" id="GO:0009252">
    <property type="term" value="P:peptidoglycan biosynthetic process"/>
    <property type="evidence" value="ECO:0007669"/>
    <property type="project" value="UniProtKB-UniRule"/>
</dbReference>
<dbReference type="EMBL" id="UGRS01000001">
    <property type="protein sequence ID" value="SUA35743.1"/>
    <property type="molecule type" value="Genomic_DNA"/>
</dbReference>
<dbReference type="OrthoDB" id="9814591at2"/>
<dbReference type="GO" id="GO:0008932">
    <property type="term" value="F:lytic endotransglycosylase activity"/>
    <property type="evidence" value="ECO:0007669"/>
    <property type="project" value="UniProtKB-UniRule"/>
</dbReference>
<keyword evidence="4 7" id="KW-0472">Membrane</keyword>
<dbReference type="GO" id="GO:0005886">
    <property type="term" value="C:plasma membrane"/>
    <property type="evidence" value="ECO:0007669"/>
    <property type="project" value="UniProtKB-UniRule"/>
</dbReference>
<dbReference type="EC" id="4.2.2.29" evidence="7"/>
<feature type="site" description="Important for catalytic activity" evidence="7">
    <location>
        <position position="213"/>
    </location>
</feature>
<proteinExistence type="inferred from homology"/>
<dbReference type="GO" id="GO:0071555">
    <property type="term" value="P:cell wall organization"/>
    <property type="evidence" value="ECO:0007669"/>
    <property type="project" value="UniProtKB-KW"/>
</dbReference>
<keyword evidence="2 7" id="KW-0812">Transmembrane</keyword>
<name>A0A378WH23_9NEIS</name>
<keyword evidence="1 7" id="KW-1003">Cell membrane</keyword>
<sequence length="331" mass="37500">MLKKLFKWLAGLFVLLVAVWSALLFIPKENDKAYRVKVEKNQGIASVSRKLADDGVIYNRHVVLGTAYLLGVHNRLRTGTYRLPKKVSAWQILQKLRGGRPDSVTVRIVEGMRFSQMRNIINNTADIEHETRGWSNEKLLKTIDPNPLSDNPEGLFFPDSYEIDAGSSDLQIYKTAYRMMQRNLQAAWDERQSGLPYQNPYELLIMASLIEKETGHEADRRHVSAVFANRIAIGMRLQTDPSVIYGMGSAYNGRIRKADLQRDTPYNTYTRAGLTPTPIALPGKAALEAAAHPSQEKYLYFVSKMDGTGLSQFSHTLDEHNAAVRKYILKR</sequence>
<gene>
    <name evidence="8" type="primary">yceG</name>
    <name evidence="7" type="synonym">mltG</name>
    <name evidence="8" type="ORF">NCTC12229_00149</name>
</gene>
<evidence type="ECO:0000256" key="2">
    <source>
        <dbReference type="ARBA" id="ARBA00022692"/>
    </source>
</evidence>
<keyword evidence="7" id="KW-0997">Cell inner membrane</keyword>
<dbReference type="Pfam" id="PF02618">
    <property type="entry name" value="YceG"/>
    <property type="match status" value="1"/>
</dbReference>
<dbReference type="PANTHER" id="PTHR30518">
    <property type="entry name" value="ENDOLYTIC MUREIN TRANSGLYCOSYLASE"/>
    <property type="match status" value="1"/>
</dbReference>
<dbReference type="NCBIfam" id="TIGR00247">
    <property type="entry name" value="endolytic transglycosylase MltG"/>
    <property type="match status" value="1"/>
</dbReference>
<protein>
    <recommendedName>
        <fullName evidence="7">Endolytic murein transglycosylase</fullName>
        <ecNumber evidence="7">4.2.2.29</ecNumber>
    </recommendedName>
    <alternativeName>
        <fullName evidence="7">Peptidoglycan lytic transglycosylase</fullName>
    </alternativeName>
    <alternativeName>
        <fullName evidence="7">Peptidoglycan polymerization terminase</fullName>
    </alternativeName>
</protein>
<dbReference type="FunFam" id="3.30.160.60:FF:000242">
    <property type="entry name" value="Endolytic murein transglycosylase"/>
    <property type="match status" value="1"/>
</dbReference>
<comment type="catalytic activity">
    <reaction evidence="7">
        <text>a peptidoglycan chain = a peptidoglycan chain with N-acetyl-1,6-anhydromuramyl-[peptide] at the reducing end + a peptidoglycan chain with N-acetylglucosamine at the non-reducing end.</text>
        <dbReference type="EC" id="4.2.2.29"/>
    </reaction>
</comment>
<accession>A0A378WH23</accession>
<dbReference type="CDD" id="cd08010">
    <property type="entry name" value="MltG_like"/>
    <property type="match status" value="1"/>
</dbReference>
<evidence type="ECO:0000256" key="4">
    <source>
        <dbReference type="ARBA" id="ARBA00023136"/>
    </source>
</evidence>
<dbReference type="PANTHER" id="PTHR30518:SF2">
    <property type="entry name" value="ENDOLYTIC MUREIN TRANSGLYCOSYLASE"/>
    <property type="match status" value="1"/>
</dbReference>